<evidence type="ECO:0000256" key="8">
    <source>
        <dbReference type="ARBA" id="ARBA00023163"/>
    </source>
</evidence>
<name>A0A7J8PNA1_GOSRA</name>
<feature type="compositionally biased region" description="Basic and acidic residues" evidence="10">
    <location>
        <begin position="422"/>
        <end position="448"/>
    </location>
</feature>
<feature type="compositionally biased region" description="Polar residues" evidence="10">
    <location>
        <begin position="373"/>
        <end position="383"/>
    </location>
</feature>
<gene>
    <name evidence="12" type="ORF">Gorai_019195</name>
</gene>
<feature type="compositionally biased region" description="Polar residues" evidence="10">
    <location>
        <begin position="343"/>
        <end position="354"/>
    </location>
</feature>
<dbReference type="InterPro" id="IPR040221">
    <property type="entry name" value="CDCA7/CDA7L"/>
</dbReference>
<evidence type="ECO:0000256" key="6">
    <source>
        <dbReference type="ARBA" id="ARBA00022843"/>
    </source>
</evidence>
<sequence>MFPTPIRARNLTVETRETLKRDTKARERERKKQRTMAAIGNETQPLESSQNNSDKQYHLQPHNDCKIQTPKISLYEQSREERIKENLQRMQQLGLKDLSNSLHNSTPRLSSRRGRPRVGGKPLVTPLSSPLPSSDQLRRSSRLQNTTPVIYSEAVSAKKEELFEDVELKIGKSEVYTEAHERLLGNTERSWTLFVDGYGRDGRRIYDSVKGKTCHQCRQKTLGHRTNCSKCNMVQGQFCGDCLYMRYGEHVLEANENPNWVCPVCRGICNCSLCRQAKGWAPTGSLYRKITKMGFKSVAHYLIQTRCVQTNVEKNPDKTDQVSAKRSLSFPAPELPSEESPAVDNNQLVTSKPQSGEDGLSSEKKEQEAYPEPNTSIIHQNPASKPLLFSKNETEFEKGESTKINLDFRNKRDDEFICQHEKELDFTDKEPDDSHVTTESRPEKKHASSIESTPDSIAGRLKQVWGSNRTHDETVLDGAGKNVDEGYAVSESSPNPIKRPASAIGNSLDSNAARLKQRRQLGKDCDEQGLLGANESVSDEAAENISLRKEYKANLKHSTSGTNMDCIARRLRPRNKAL</sequence>
<feature type="compositionally biased region" description="Polar residues" evidence="10">
    <location>
        <begin position="41"/>
        <end position="54"/>
    </location>
</feature>
<dbReference type="GO" id="GO:0005737">
    <property type="term" value="C:cytoplasm"/>
    <property type="evidence" value="ECO:0007669"/>
    <property type="project" value="UniProtKB-SubCell"/>
</dbReference>
<keyword evidence="9" id="KW-0539">Nucleus</keyword>
<evidence type="ECO:0000256" key="4">
    <source>
        <dbReference type="ARBA" id="ARBA00022499"/>
    </source>
</evidence>
<dbReference type="GO" id="GO:0005634">
    <property type="term" value="C:nucleus"/>
    <property type="evidence" value="ECO:0007669"/>
    <property type="project" value="UniProtKB-SubCell"/>
</dbReference>
<keyword evidence="8" id="KW-0804">Transcription</keyword>
<feature type="compositionally biased region" description="Low complexity" evidence="10">
    <location>
        <begin position="126"/>
        <end position="135"/>
    </location>
</feature>
<dbReference type="GO" id="GO:0006355">
    <property type="term" value="P:regulation of DNA-templated transcription"/>
    <property type="evidence" value="ECO:0007669"/>
    <property type="project" value="InterPro"/>
</dbReference>
<dbReference type="PANTHER" id="PTHR31169:SF23">
    <property type="entry name" value="OS03G0572250 PROTEIN"/>
    <property type="match status" value="1"/>
</dbReference>
<evidence type="ECO:0000256" key="3">
    <source>
        <dbReference type="ARBA" id="ARBA00022490"/>
    </source>
</evidence>
<feature type="domain" description="Zinc-finger" evidence="11">
    <location>
        <begin position="206"/>
        <end position="302"/>
    </location>
</feature>
<dbReference type="Pfam" id="PF10497">
    <property type="entry name" value="zf-4CXXC_R1"/>
    <property type="match status" value="1"/>
</dbReference>
<feature type="region of interest" description="Disordered" evidence="10">
    <location>
        <begin position="18"/>
        <end position="70"/>
    </location>
</feature>
<keyword evidence="4" id="KW-1017">Isopeptide bond</keyword>
<dbReference type="Proteomes" id="UP000593578">
    <property type="component" value="Unassembled WGS sequence"/>
</dbReference>
<comment type="caution">
    <text evidence="12">The sequence shown here is derived from an EMBL/GenBank/DDBJ whole genome shotgun (WGS) entry which is preliminary data.</text>
</comment>
<feature type="region of interest" description="Disordered" evidence="10">
    <location>
        <begin position="96"/>
        <end position="143"/>
    </location>
</feature>
<accession>A0A7J8PNA1</accession>
<organism evidence="12 13">
    <name type="scientific">Gossypium raimondii</name>
    <name type="common">Peruvian cotton</name>
    <name type="synonym">Gossypium klotzschianum subsp. raimondii</name>
    <dbReference type="NCBI Taxonomy" id="29730"/>
    <lineage>
        <taxon>Eukaryota</taxon>
        <taxon>Viridiplantae</taxon>
        <taxon>Streptophyta</taxon>
        <taxon>Embryophyta</taxon>
        <taxon>Tracheophyta</taxon>
        <taxon>Spermatophyta</taxon>
        <taxon>Magnoliopsida</taxon>
        <taxon>eudicotyledons</taxon>
        <taxon>Gunneridae</taxon>
        <taxon>Pentapetalae</taxon>
        <taxon>rosids</taxon>
        <taxon>malvids</taxon>
        <taxon>Malvales</taxon>
        <taxon>Malvaceae</taxon>
        <taxon>Malvoideae</taxon>
        <taxon>Gossypium</taxon>
    </lineage>
</organism>
<dbReference type="PANTHER" id="PTHR31169">
    <property type="entry name" value="OS05G0300700 PROTEIN"/>
    <property type="match status" value="1"/>
</dbReference>
<dbReference type="EMBL" id="JABEZZ010000007">
    <property type="protein sequence ID" value="MBA0590490.1"/>
    <property type="molecule type" value="Genomic_DNA"/>
</dbReference>
<keyword evidence="3" id="KW-0963">Cytoplasm</keyword>
<dbReference type="InterPro" id="IPR018866">
    <property type="entry name" value="Znf-4CXXC_R1"/>
</dbReference>
<reference evidence="12 13" key="1">
    <citation type="journal article" date="2019" name="Genome Biol. Evol.">
        <title>Insights into the evolution of the New World diploid cottons (Gossypium, subgenus Houzingenia) based on genome sequencing.</title>
        <authorList>
            <person name="Grover C.E."/>
            <person name="Arick M.A. 2nd"/>
            <person name="Thrash A."/>
            <person name="Conover J.L."/>
            <person name="Sanders W.S."/>
            <person name="Peterson D.G."/>
            <person name="Frelichowski J.E."/>
            <person name="Scheffler J.A."/>
            <person name="Scheffler B.E."/>
            <person name="Wendel J.F."/>
        </authorList>
    </citation>
    <scope>NUCLEOTIDE SEQUENCE [LARGE SCALE GENOMIC DNA]</scope>
    <source>
        <strain evidence="12">8</strain>
        <tissue evidence="12">Leaf</tissue>
    </source>
</reference>
<keyword evidence="6" id="KW-0832">Ubl conjugation</keyword>
<dbReference type="AlphaFoldDB" id="A0A7J8PNA1"/>
<evidence type="ECO:0000256" key="1">
    <source>
        <dbReference type="ARBA" id="ARBA00004123"/>
    </source>
</evidence>
<proteinExistence type="predicted"/>
<evidence type="ECO:0000256" key="2">
    <source>
        <dbReference type="ARBA" id="ARBA00004496"/>
    </source>
</evidence>
<feature type="region of interest" description="Disordered" evidence="10">
    <location>
        <begin position="472"/>
        <end position="506"/>
    </location>
</feature>
<feature type="compositionally biased region" description="Polar residues" evidence="10">
    <location>
        <begin position="98"/>
        <end position="109"/>
    </location>
</feature>
<feature type="region of interest" description="Disordered" evidence="10">
    <location>
        <begin position="313"/>
        <end position="385"/>
    </location>
</feature>
<feature type="region of interest" description="Disordered" evidence="10">
    <location>
        <begin position="422"/>
        <end position="457"/>
    </location>
</feature>
<evidence type="ECO:0000259" key="11">
    <source>
        <dbReference type="Pfam" id="PF10497"/>
    </source>
</evidence>
<evidence type="ECO:0000256" key="7">
    <source>
        <dbReference type="ARBA" id="ARBA00023015"/>
    </source>
</evidence>
<feature type="compositionally biased region" description="Basic and acidic residues" evidence="10">
    <location>
        <begin position="55"/>
        <end position="65"/>
    </location>
</feature>
<keyword evidence="7" id="KW-0805">Transcription regulation</keyword>
<evidence type="ECO:0000256" key="9">
    <source>
        <dbReference type="ARBA" id="ARBA00023242"/>
    </source>
</evidence>
<evidence type="ECO:0000313" key="12">
    <source>
        <dbReference type="EMBL" id="MBA0590490.1"/>
    </source>
</evidence>
<keyword evidence="5" id="KW-0597">Phosphoprotein</keyword>
<feature type="compositionally biased region" description="Basic and acidic residues" evidence="10">
    <location>
        <begin position="18"/>
        <end position="30"/>
    </location>
</feature>
<comment type="subcellular location">
    <subcellularLocation>
        <location evidence="2">Cytoplasm</location>
    </subcellularLocation>
    <subcellularLocation>
        <location evidence="1">Nucleus</location>
    </subcellularLocation>
</comment>
<evidence type="ECO:0000256" key="10">
    <source>
        <dbReference type="SAM" id="MobiDB-lite"/>
    </source>
</evidence>
<protein>
    <recommendedName>
        <fullName evidence="11">Zinc-finger domain-containing protein</fullName>
    </recommendedName>
</protein>
<evidence type="ECO:0000256" key="5">
    <source>
        <dbReference type="ARBA" id="ARBA00022553"/>
    </source>
</evidence>
<evidence type="ECO:0000313" key="13">
    <source>
        <dbReference type="Proteomes" id="UP000593578"/>
    </source>
</evidence>